<protein>
    <submittedName>
        <fullName evidence="1">Uncharacterized protein</fullName>
    </submittedName>
</protein>
<dbReference type="EMBL" id="CP121252">
    <property type="protein sequence ID" value="WFP16724.1"/>
    <property type="molecule type" value="Genomic_DNA"/>
</dbReference>
<dbReference type="InterPro" id="IPR012338">
    <property type="entry name" value="Beta-lactam/transpept-like"/>
</dbReference>
<evidence type="ECO:0000313" key="1">
    <source>
        <dbReference type="EMBL" id="WFP16724.1"/>
    </source>
</evidence>
<name>A0ABY8H7C1_9MICC</name>
<accession>A0ABY8H7C1</accession>
<keyword evidence="2" id="KW-1185">Reference proteome</keyword>
<organism evidence="1 2">
    <name type="scientific">Citricoccus muralis</name>
    <dbReference type="NCBI Taxonomy" id="169134"/>
    <lineage>
        <taxon>Bacteria</taxon>
        <taxon>Bacillati</taxon>
        <taxon>Actinomycetota</taxon>
        <taxon>Actinomycetes</taxon>
        <taxon>Micrococcales</taxon>
        <taxon>Micrococcaceae</taxon>
        <taxon>Citricoccus</taxon>
    </lineage>
</organism>
<proteinExistence type="predicted"/>
<reference evidence="1 2" key="1">
    <citation type="submission" date="2023-04" db="EMBL/GenBank/DDBJ databases">
        <title>Funneling lignin-derived compounds into biodiesel using alkali-halophilic Citricoccus sp. P2.</title>
        <authorList>
            <person name="Luo C.-B."/>
        </authorList>
    </citation>
    <scope>NUCLEOTIDE SEQUENCE [LARGE SCALE GENOMIC DNA]</scope>
    <source>
        <strain evidence="1 2">P2</strain>
    </source>
</reference>
<dbReference type="RefSeq" id="WP_278157821.1">
    <property type="nucleotide sequence ID" value="NZ_CP121252.1"/>
</dbReference>
<dbReference type="Proteomes" id="UP001219037">
    <property type="component" value="Chromosome"/>
</dbReference>
<dbReference type="SUPFAM" id="SSF56601">
    <property type="entry name" value="beta-lactamase/transpeptidase-like"/>
    <property type="match status" value="1"/>
</dbReference>
<gene>
    <name evidence="1" type="ORF">P8192_00930</name>
</gene>
<evidence type="ECO:0000313" key="2">
    <source>
        <dbReference type="Proteomes" id="UP001219037"/>
    </source>
</evidence>
<sequence length="133" mass="14724">MMMASDNTAPYTLARVLGERLHRSQDPVGLFVDEMNAEAARLGYQGAEFTTPWNFGRMSAVQIADLHLKMLEDGVLVTAMGLLYHDVSIDGPRQRVQPIQHEVSISPAAPVVEMQSAKTGTWPPSYLLRLETL</sequence>
<dbReference type="Gene3D" id="3.40.710.10">
    <property type="entry name" value="DD-peptidase/beta-lactamase superfamily"/>
    <property type="match status" value="1"/>
</dbReference>